<dbReference type="InterPro" id="IPR018765">
    <property type="entry name" value="DUF2341"/>
</dbReference>
<sequence>SYVWVRVPQVNLESTTDSIYMYYGNIAATDAQAPSSVWPASEYSMVYHFGEVTGTSGANSVEDSTGNTFGTPSSGITFGNAGQIGTTADFSNGTGISVGSLASPLLTAETTISFWLNAVNFASPARQNPFDHSYGGWGTMTIETNTRISWFFGSHGGNSSPYVNYTSQNLMSNGNWIYVTVTRQPVGYAYKWYINGAYSSGGTYNSAYPNIVSQNFTIGDGYVNPFEGRIDEFRVQKVQRSAAWVAASYSSDMDSFASVGAAEGKYTTSGTLVSNVFNPTYPADWQLLSYTTAGSGTVTVKARTDNSSDMSGATDWASCSAITSGSDPATGGCVTDTDQYFQYQVTLATSGLDTPTLQEIDVQYEASDLIAPTTNASNVQMTAVADADWTNTEPTFTWTAGADNAGGSGLLGYCIALDEADIASPNTLDPAITAGKLTGIDDGVSSVACPFIATGTSLDLSSLTGLSLVTGKQYYFSIKAVDIPGNIWTGPAGQFQELIS</sequence>
<reference evidence="2" key="1">
    <citation type="submission" date="2020-04" db="EMBL/GenBank/DDBJ databases">
        <authorList>
            <person name="Zhang T."/>
        </authorList>
    </citation>
    <scope>NUCLEOTIDE SEQUENCE</scope>
    <source>
        <strain evidence="2">HKST-UBA12</strain>
    </source>
</reference>
<comment type="caution">
    <text evidence="2">The sequence shown here is derived from an EMBL/GenBank/DDBJ whole genome shotgun (WGS) entry which is preliminary data.</text>
</comment>
<dbReference type="InterPro" id="IPR013783">
    <property type="entry name" value="Ig-like_fold"/>
</dbReference>
<evidence type="ECO:0000313" key="3">
    <source>
        <dbReference type="Proteomes" id="UP000760819"/>
    </source>
</evidence>
<reference evidence="2" key="2">
    <citation type="journal article" date="2021" name="Microbiome">
        <title>Successional dynamics and alternative stable states in a saline activated sludge microbial community over 9 years.</title>
        <authorList>
            <person name="Wang Y."/>
            <person name="Ye J."/>
            <person name="Ju F."/>
            <person name="Liu L."/>
            <person name="Boyd J.A."/>
            <person name="Deng Y."/>
            <person name="Parks D.H."/>
            <person name="Jiang X."/>
            <person name="Yin X."/>
            <person name="Woodcroft B.J."/>
            <person name="Tyson G.W."/>
            <person name="Hugenholtz P."/>
            <person name="Polz M.F."/>
            <person name="Zhang T."/>
        </authorList>
    </citation>
    <scope>NUCLEOTIDE SEQUENCE</scope>
    <source>
        <strain evidence="2">HKST-UBA12</strain>
    </source>
</reference>
<proteinExistence type="predicted"/>
<dbReference type="Gene3D" id="2.60.40.10">
    <property type="entry name" value="Immunoglobulins"/>
    <property type="match status" value="1"/>
</dbReference>
<dbReference type="SUPFAM" id="SSF49899">
    <property type="entry name" value="Concanavalin A-like lectins/glucanases"/>
    <property type="match status" value="1"/>
</dbReference>
<protein>
    <submittedName>
        <fullName evidence="2">DUF2341 domain-containing protein</fullName>
    </submittedName>
</protein>
<evidence type="ECO:0000259" key="1">
    <source>
        <dbReference type="Pfam" id="PF10102"/>
    </source>
</evidence>
<dbReference type="Pfam" id="PF10102">
    <property type="entry name" value="DUF2341"/>
    <property type="match status" value="1"/>
</dbReference>
<dbReference type="AlphaFoldDB" id="A0A955I6W7"/>
<dbReference type="InterPro" id="IPR013320">
    <property type="entry name" value="ConA-like_dom_sf"/>
</dbReference>
<feature type="non-terminal residue" evidence="2">
    <location>
        <position position="1"/>
    </location>
</feature>
<evidence type="ECO:0000313" key="2">
    <source>
        <dbReference type="EMBL" id="MCA9378972.1"/>
    </source>
</evidence>
<dbReference type="Proteomes" id="UP000760819">
    <property type="component" value="Unassembled WGS sequence"/>
</dbReference>
<name>A0A955I6W7_9BACT</name>
<feature type="domain" description="DUF2341" evidence="1">
    <location>
        <begin position="1"/>
        <end position="56"/>
    </location>
</feature>
<dbReference type="Gene3D" id="2.60.120.200">
    <property type="match status" value="1"/>
</dbReference>
<dbReference type="EMBL" id="JAGQLI010000049">
    <property type="protein sequence ID" value="MCA9378972.1"/>
    <property type="molecule type" value="Genomic_DNA"/>
</dbReference>
<accession>A0A955I6W7</accession>
<organism evidence="2 3">
    <name type="scientific">Candidatus Dojkabacteria bacterium</name>
    <dbReference type="NCBI Taxonomy" id="2099670"/>
    <lineage>
        <taxon>Bacteria</taxon>
        <taxon>Candidatus Dojkabacteria</taxon>
    </lineage>
</organism>
<feature type="non-terminal residue" evidence="2">
    <location>
        <position position="500"/>
    </location>
</feature>
<gene>
    <name evidence="2" type="ORF">KC640_00950</name>
</gene>